<proteinExistence type="predicted"/>
<protein>
    <submittedName>
        <fullName evidence="1">Uncharacterized protein</fullName>
    </submittedName>
</protein>
<name>A0ACC1IP37_9FUNG</name>
<feature type="non-terminal residue" evidence="1">
    <location>
        <position position="205"/>
    </location>
</feature>
<accession>A0ACC1IP37</accession>
<reference evidence="1" key="1">
    <citation type="submission" date="2022-07" db="EMBL/GenBank/DDBJ databases">
        <title>Phylogenomic reconstructions and comparative analyses of Kickxellomycotina fungi.</title>
        <authorList>
            <person name="Reynolds N.K."/>
            <person name="Stajich J.E."/>
            <person name="Barry K."/>
            <person name="Grigoriev I.V."/>
            <person name="Crous P."/>
            <person name="Smith M.E."/>
        </authorList>
    </citation>
    <scope>NUCLEOTIDE SEQUENCE</scope>
    <source>
        <strain evidence="1">Benny 63K</strain>
    </source>
</reference>
<organism evidence="1 2">
    <name type="scientific">Kickxella alabastrina</name>
    <dbReference type="NCBI Taxonomy" id="61397"/>
    <lineage>
        <taxon>Eukaryota</taxon>
        <taxon>Fungi</taxon>
        <taxon>Fungi incertae sedis</taxon>
        <taxon>Zoopagomycota</taxon>
        <taxon>Kickxellomycotina</taxon>
        <taxon>Kickxellomycetes</taxon>
        <taxon>Kickxellales</taxon>
        <taxon>Kickxellaceae</taxon>
        <taxon>Kickxella</taxon>
    </lineage>
</organism>
<dbReference type="Proteomes" id="UP001150581">
    <property type="component" value="Unassembled WGS sequence"/>
</dbReference>
<comment type="caution">
    <text evidence="1">The sequence shown here is derived from an EMBL/GenBank/DDBJ whole genome shotgun (WGS) entry which is preliminary data.</text>
</comment>
<evidence type="ECO:0000313" key="2">
    <source>
        <dbReference type="Proteomes" id="UP001150581"/>
    </source>
</evidence>
<keyword evidence="2" id="KW-1185">Reference proteome</keyword>
<dbReference type="EMBL" id="JANBPG010000310">
    <property type="protein sequence ID" value="KAJ1897673.1"/>
    <property type="molecule type" value="Genomic_DNA"/>
</dbReference>
<evidence type="ECO:0000313" key="1">
    <source>
        <dbReference type="EMBL" id="KAJ1897673.1"/>
    </source>
</evidence>
<sequence>MGACDAQCVHNVQLAWLNNNARSASLILRLFGSDMPVWRHICRAQGSRMQSSKKVLFKLMAVASRLLSNAADSVWRTQEEDLTGVGGGMAWLWAAELPQTVAQYVVDRRCRVGGSSQAGVPGHLRALSQRYFEGRVPRASETEYSMILSGLDSAHLLLHLLDLGLKANKLDIRTALASIRDTTAVVALVGGIDRDPAAAQLTAGL</sequence>
<gene>
    <name evidence="1" type="ORF">LPJ66_003222</name>
</gene>